<dbReference type="PANTHER" id="PTHR33594:SF1">
    <property type="entry name" value="HD_PDEASE DOMAIN-CONTAINING PROTEIN"/>
    <property type="match status" value="1"/>
</dbReference>
<gene>
    <name evidence="2" type="ORF">ACFQ22_09940</name>
</gene>
<name>A0ABW3PMI1_9LACO</name>
<evidence type="ECO:0000313" key="2">
    <source>
        <dbReference type="EMBL" id="MFD1125668.1"/>
    </source>
</evidence>
<dbReference type="CDD" id="cd00077">
    <property type="entry name" value="HDc"/>
    <property type="match status" value="1"/>
</dbReference>
<reference evidence="3" key="1">
    <citation type="journal article" date="2019" name="Int. J. Syst. Evol. Microbiol.">
        <title>The Global Catalogue of Microorganisms (GCM) 10K type strain sequencing project: providing services to taxonomists for standard genome sequencing and annotation.</title>
        <authorList>
            <consortium name="The Broad Institute Genomics Platform"/>
            <consortium name="The Broad Institute Genome Sequencing Center for Infectious Disease"/>
            <person name="Wu L."/>
            <person name="Ma J."/>
        </authorList>
    </citation>
    <scope>NUCLEOTIDE SEQUENCE [LARGE SCALE GENOMIC DNA]</scope>
    <source>
        <strain evidence="3">CCUG 71848</strain>
    </source>
</reference>
<comment type="caution">
    <text evidence="2">The sequence shown here is derived from an EMBL/GenBank/DDBJ whole genome shotgun (WGS) entry which is preliminary data.</text>
</comment>
<dbReference type="InterPro" id="IPR003607">
    <property type="entry name" value="HD/PDEase_dom"/>
</dbReference>
<dbReference type="SMART" id="SM00471">
    <property type="entry name" value="HDc"/>
    <property type="match status" value="1"/>
</dbReference>
<dbReference type="PANTHER" id="PTHR33594">
    <property type="entry name" value="SUPERFAMILY HYDROLASE, PUTATIVE (AFU_ORTHOLOGUE AFUA_1G03035)-RELATED"/>
    <property type="match status" value="1"/>
</dbReference>
<keyword evidence="3" id="KW-1185">Reference proteome</keyword>
<organism evidence="2 3">
    <name type="scientific">Lentilactobacillus raoultii</name>
    <dbReference type="NCBI Taxonomy" id="1987503"/>
    <lineage>
        <taxon>Bacteria</taxon>
        <taxon>Bacillati</taxon>
        <taxon>Bacillota</taxon>
        <taxon>Bacilli</taxon>
        <taxon>Lactobacillales</taxon>
        <taxon>Lactobacillaceae</taxon>
        <taxon>Lentilactobacillus</taxon>
    </lineage>
</organism>
<evidence type="ECO:0000259" key="1">
    <source>
        <dbReference type="PROSITE" id="PS51831"/>
    </source>
</evidence>
<dbReference type="Pfam" id="PF01966">
    <property type="entry name" value="HD"/>
    <property type="match status" value="1"/>
</dbReference>
<dbReference type="RefSeq" id="WP_370824323.1">
    <property type="nucleotide sequence ID" value="NZ_JBHTLH010000036.1"/>
</dbReference>
<proteinExistence type="predicted"/>
<sequence>MIRELRRIQDFVKQELGYETSGHDYTHIMRVVSLAQTILKTEPADEQLVLVAAYLHDVSDDKVTTNPAAKRQAIIGKLIEIGYDQPFINQVFDIIDHMSFSDNLKHHYQLSLEGQIVQDADRLDAIGAIGIARTFYFGGHFGETMYNPHVMPRTNLDKSEYRKRGTVINHFYEKLLKLKDQMNTPTAKKLAEHRQQVMLAFLNEFMDEWNGQA</sequence>
<dbReference type="Proteomes" id="UP001597156">
    <property type="component" value="Unassembled WGS sequence"/>
</dbReference>
<dbReference type="EMBL" id="JBHTLH010000036">
    <property type="protein sequence ID" value="MFD1125668.1"/>
    <property type="molecule type" value="Genomic_DNA"/>
</dbReference>
<dbReference type="SUPFAM" id="SSF109604">
    <property type="entry name" value="HD-domain/PDEase-like"/>
    <property type="match status" value="1"/>
</dbReference>
<dbReference type="PROSITE" id="PS51831">
    <property type="entry name" value="HD"/>
    <property type="match status" value="1"/>
</dbReference>
<dbReference type="Gene3D" id="1.10.472.50">
    <property type="entry name" value="HD-domain/PDEase-like"/>
    <property type="match status" value="1"/>
</dbReference>
<dbReference type="Gene3D" id="1.20.58.1910">
    <property type="match status" value="1"/>
</dbReference>
<protein>
    <submittedName>
        <fullName evidence="2">HD domain-containing protein</fullName>
    </submittedName>
</protein>
<feature type="domain" description="HD" evidence="1">
    <location>
        <begin position="24"/>
        <end position="126"/>
    </location>
</feature>
<dbReference type="InterPro" id="IPR006674">
    <property type="entry name" value="HD_domain"/>
</dbReference>
<evidence type="ECO:0000313" key="3">
    <source>
        <dbReference type="Proteomes" id="UP001597156"/>
    </source>
</evidence>
<accession>A0ABW3PMI1</accession>